<comment type="caution">
    <text evidence="1">The sequence shown here is derived from an EMBL/GenBank/DDBJ whole genome shotgun (WGS) entry which is preliminary data.</text>
</comment>
<gene>
    <name evidence="1" type="ORF">E2C01_101724</name>
</gene>
<dbReference type="AlphaFoldDB" id="A0A5B7KL25"/>
<sequence length="94" mass="10275">MDQPSWEGRVRLSRGAMGTDPVVVNFPSNTSSFFIHYLTITPNHPPSLALHHLTTSLSFPHSLALLIFFPLSIHLPLPPPPKALFLSSFTGGVT</sequence>
<organism evidence="1 2">
    <name type="scientific">Portunus trituberculatus</name>
    <name type="common">Swimming crab</name>
    <name type="synonym">Neptunus trituberculatus</name>
    <dbReference type="NCBI Taxonomy" id="210409"/>
    <lineage>
        <taxon>Eukaryota</taxon>
        <taxon>Metazoa</taxon>
        <taxon>Ecdysozoa</taxon>
        <taxon>Arthropoda</taxon>
        <taxon>Crustacea</taxon>
        <taxon>Multicrustacea</taxon>
        <taxon>Malacostraca</taxon>
        <taxon>Eumalacostraca</taxon>
        <taxon>Eucarida</taxon>
        <taxon>Decapoda</taxon>
        <taxon>Pleocyemata</taxon>
        <taxon>Brachyura</taxon>
        <taxon>Eubrachyura</taxon>
        <taxon>Portunoidea</taxon>
        <taxon>Portunidae</taxon>
        <taxon>Portuninae</taxon>
        <taxon>Portunus</taxon>
    </lineage>
</organism>
<reference evidence="1 2" key="1">
    <citation type="submission" date="2019-05" db="EMBL/GenBank/DDBJ databases">
        <title>Another draft genome of Portunus trituberculatus and its Hox gene families provides insights of decapod evolution.</title>
        <authorList>
            <person name="Jeong J.-H."/>
            <person name="Song I."/>
            <person name="Kim S."/>
            <person name="Choi T."/>
            <person name="Kim D."/>
            <person name="Ryu S."/>
            <person name="Kim W."/>
        </authorList>
    </citation>
    <scope>NUCLEOTIDE SEQUENCE [LARGE SCALE GENOMIC DNA]</scope>
    <source>
        <tissue evidence="1">Muscle</tissue>
    </source>
</reference>
<proteinExistence type="predicted"/>
<protein>
    <submittedName>
        <fullName evidence="1">Uncharacterized protein</fullName>
    </submittedName>
</protein>
<dbReference type="Proteomes" id="UP000324222">
    <property type="component" value="Unassembled WGS sequence"/>
</dbReference>
<evidence type="ECO:0000313" key="1">
    <source>
        <dbReference type="EMBL" id="MPD05949.1"/>
    </source>
</evidence>
<dbReference type="EMBL" id="VSRR010148561">
    <property type="protein sequence ID" value="MPD05949.1"/>
    <property type="molecule type" value="Genomic_DNA"/>
</dbReference>
<keyword evidence="2" id="KW-1185">Reference proteome</keyword>
<accession>A0A5B7KL25</accession>
<name>A0A5B7KL25_PORTR</name>
<evidence type="ECO:0000313" key="2">
    <source>
        <dbReference type="Proteomes" id="UP000324222"/>
    </source>
</evidence>